<evidence type="ECO:0000256" key="3">
    <source>
        <dbReference type="ARBA" id="ARBA00012239"/>
    </source>
</evidence>
<keyword evidence="4" id="KW-0663">Pyridoxal phosphate</keyword>
<dbReference type="KEGG" id="lao:AOX59_13780"/>
<comment type="similarity">
    <text evidence="2">Belongs to the class-V pyridoxal-phosphate-dependent aminotransferase family. Csd subfamily.</text>
</comment>
<dbReference type="InterPro" id="IPR010969">
    <property type="entry name" value="Cys_dSase-rel_unknwn_funct"/>
</dbReference>
<feature type="domain" description="Aminotransferase class V" evidence="6">
    <location>
        <begin position="2"/>
        <end position="370"/>
    </location>
</feature>
<dbReference type="Gene3D" id="3.90.1150.10">
    <property type="entry name" value="Aspartate Aminotransferase, domain 1"/>
    <property type="match status" value="1"/>
</dbReference>
<dbReference type="Proteomes" id="UP000050331">
    <property type="component" value="Chromosome"/>
</dbReference>
<accession>A0A0U3NVQ8</accession>
<comment type="cofactor">
    <cofactor evidence="1">
        <name>pyridoxal 5'-phosphate</name>
        <dbReference type="ChEBI" id="CHEBI:597326"/>
    </cofactor>
</comment>
<dbReference type="NCBIfam" id="TIGR01977">
    <property type="entry name" value="am_tr_V_EF2568"/>
    <property type="match status" value="1"/>
</dbReference>
<dbReference type="AlphaFoldDB" id="A0A0U3NVQ8"/>
<reference evidence="7 8" key="1">
    <citation type="submission" date="2016-01" db="EMBL/GenBank/DDBJ databases">
        <title>Complete genome sequence of strain Lentibacillus amyloliquefaciens LAM0015T isolated from saline sediment.</title>
        <authorList>
            <person name="Wang J.-L."/>
            <person name="He M.-X."/>
        </authorList>
    </citation>
    <scope>NUCLEOTIDE SEQUENCE [LARGE SCALE GENOMIC DNA]</scope>
    <source>
        <strain evidence="7 8">LAM0015</strain>
    </source>
</reference>
<evidence type="ECO:0000256" key="2">
    <source>
        <dbReference type="ARBA" id="ARBA00010447"/>
    </source>
</evidence>
<evidence type="ECO:0000256" key="4">
    <source>
        <dbReference type="ARBA" id="ARBA00022898"/>
    </source>
</evidence>
<proteinExistence type="inferred from homology"/>
<dbReference type="PIRSF" id="PIRSF005572">
    <property type="entry name" value="NifS"/>
    <property type="match status" value="1"/>
</dbReference>
<dbReference type="SUPFAM" id="SSF53383">
    <property type="entry name" value="PLP-dependent transferases"/>
    <property type="match status" value="1"/>
</dbReference>
<dbReference type="InterPro" id="IPR015422">
    <property type="entry name" value="PyrdxlP-dep_Trfase_small"/>
</dbReference>
<dbReference type="EC" id="2.8.1.7" evidence="3"/>
<evidence type="ECO:0000256" key="5">
    <source>
        <dbReference type="ARBA" id="ARBA00050776"/>
    </source>
</evidence>
<evidence type="ECO:0000256" key="1">
    <source>
        <dbReference type="ARBA" id="ARBA00001933"/>
    </source>
</evidence>
<dbReference type="Gene3D" id="3.40.640.10">
    <property type="entry name" value="Type I PLP-dependent aspartate aminotransferase-like (Major domain)"/>
    <property type="match status" value="1"/>
</dbReference>
<dbReference type="Pfam" id="PF00266">
    <property type="entry name" value="Aminotran_5"/>
    <property type="match status" value="1"/>
</dbReference>
<dbReference type="InterPro" id="IPR000192">
    <property type="entry name" value="Aminotrans_V_dom"/>
</dbReference>
<dbReference type="RefSeq" id="WP_068448363.1">
    <property type="nucleotide sequence ID" value="NZ_CP013862.1"/>
</dbReference>
<sequence>MIYFDQAASSFPKPPEVGEAMVHAVNDIGANPGRGSHRLANKAADIVAETRETAARLFGINNPKKALFFSNATAALNQAIKGLSWSRNNHVIATNFEHNSIRRPLEYIKSQYGVNVTYLSWNNEAEDFIKQVEQSITDKTKLIAMTHASNVTGSVIPIKKIAAVAKRNNIPILIDASQTAGHLSIHMQEMNIDMLAFPGHKGLLGPQGTGMLLVNGNINLNPINHGGTGSFSEIPDQPSQWPERLEAGTLNTPGIAGLNAALRCYEERKNKNVPRETILCQRLAKGLKEIDGVNCYEIDEEKRHMPIVAFNVLNVPSQEIAMVLDSHYDIAVRAGLHCSPLTHEALNTADRGVVRASLGIYNTDEEVEQFLEAIQEITESYKLL</sequence>
<organism evidence="7 8">
    <name type="scientific">Lentibacillus amyloliquefaciens</name>
    <dbReference type="NCBI Taxonomy" id="1472767"/>
    <lineage>
        <taxon>Bacteria</taxon>
        <taxon>Bacillati</taxon>
        <taxon>Bacillota</taxon>
        <taxon>Bacilli</taxon>
        <taxon>Bacillales</taxon>
        <taxon>Bacillaceae</taxon>
        <taxon>Lentibacillus</taxon>
    </lineage>
</organism>
<protein>
    <recommendedName>
        <fullName evidence="3">cysteine desulfurase</fullName>
        <ecNumber evidence="3">2.8.1.7</ecNumber>
    </recommendedName>
</protein>
<evidence type="ECO:0000313" key="8">
    <source>
        <dbReference type="Proteomes" id="UP000050331"/>
    </source>
</evidence>
<keyword evidence="8" id="KW-1185">Reference proteome</keyword>
<dbReference type="PANTHER" id="PTHR43586:SF4">
    <property type="entry name" value="ISOPENICILLIN N EPIMERASE"/>
    <property type="match status" value="1"/>
</dbReference>
<comment type="catalytic activity">
    <reaction evidence="5">
        <text>(sulfur carrier)-H + L-cysteine = (sulfur carrier)-SH + L-alanine</text>
        <dbReference type="Rhea" id="RHEA:43892"/>
        <dbReference type="Rhea" id="RHEA-COMP:14737"/>
        <dbReference type="Rhea" id="RHEA-COMP:14739"/>
        <dbReference type="ChEBI" id="CHEBI:29917"/>
        <dbReference type="ChEBI" id="CHEBI:35235"/>
        <dbReference type="ChEBI" id="CHEBI:57972"/>
        <dbReference type="ChEBI" id="CHEBI:64428"/>
        <dbReference type="EC" id="2.8.1.7"/>
    </reaction>
</comment>
<evidence type="ECO:0000313" key="7">
    <source>
        <dbReference type="EMBL" id="ALX50651.1"/>
    </source>
</evidence>
<dbReference type="EMBL" id="CP013862">
    <property type="protein sequence ID" value="ALX50651.1"/>
    <property type="molecule type" value="Genomic_DNA"/>
</dbReference>
<dbReference type="STRING" id="1472767.AOX59_13780"/>
<dbReference type="InterPro" id="IPR015424">
    <property type="entry name" value="PyrdxlP-dep_Trfase"/>
</dbReference>
<dbReference type="GO" id="GO:0031071">
    <property type="term" value="F:cysteine desulfurase activity"/>
    <property type="evidence" value="ECO:0007669"/>
    <property type="project" value="UniProtKB-EC"/>
</dbReference>
<dbReference type="PANTHER" id="PTHR43586">
    <property type="entry name" value="CYSTEINE DESULFURASE"/>
    <property type="match status" value="1"/>
</dbReference>
<dbReference type="InterPro" id="IPR016454">
    <property type="entry name" value="Cysteine_dSase"/>
</dbReference>
<evidence type="ECO:0000259" key="6">
    <source>
        <dbReference type="Pfam" id="PF00266"/>
    </source>
</evidence>
<gene>
    <name evidence="7" type="ORF">AOX59_13780</name>
</gene>
<name>A0A0U3NVQ8_9BACI</name>
<dbReference type="InterPro" id="IPR015421">
    <property type="entry name" value="PyrdxlP-dep_Trfase_major"/>
</dbReference>
<dbReference type="OrthoDB" id="9804366at2"/>